<dbReference type="PANTHER" id="PTHR12366:SF32">
    <property type="entry name" value="ASPARTATE BETA-HYDROXYLASE ISOFORM X1"/>
    <property type="match status" value="1"/>
</dbReference>
<dbReference type="EMBL" id="CAUYUJ010014949">
    <property type="protein sequence ID" value="CAK0848087.1"/>
    <property type="molecule type" value="Genomic_DNA"/>
</dbReference>
<evidence type="ECO:0000313" key="4">
    <source>
        <dbReference type="EMBL" id="CAK0848087.1"/>
    </source>
</evidence>
<dbReference type="InterPro" id="IPR039038">
    <property type="entry name" value="ASPH"/>
</dbReference>
<evidence type="ECO:0000256" key="1">
    <source>
        <dbReference type="ARBA" id="ARBA00007730"/>
    </source>
</evidence>
<dbReference type="Gene3D" id="2.60.120.330">
    <property type="entry name" value="B-lactam Antibiotic, Isopenicillin N Synthase, Chain"/>
    <property type="match status" value="1"/>
</dbReference>
<sequence>PPLAQAGLARPPAQALTRAPRGKARGPAPPGAAAMGGRARVAAAAVGLLLVVSPQVSSHEVPEPSLTVRRKQKDGSPMALFTHADNQLHCPDRHLEHPCVEELGAYLASKSDEQVRTTALDCVNEILTITNDYWELKNMTHLLLDLDTKDHVFDKTSRDNDFVMAGLKFADKLMRHEECLKEFDVKSELEGRCVALYAKISVLKYKNAGMLKEAMDVYRRVTSMAWEGTERSYGPGEAVPWDDFSHTPQIIVPRLRSMPMWGRETWGDLPICKQLEDAFPTILEETELALKNKSQSGFEDAYRFLYEKGEWNHVLLYHGREFTEECDRVFPKTCALLKQWLPSKPGLPWTSNQNEQVMVIRMKPGTDVEMHSGPANNILNIHLGLTGDLQRAKLVVANKTYAWERGKVIAWDGSYDHRVHCLDCIEDRVIMMVRYMHPDMSPSHYKGSKRTFFEDIPIELQ</sequence>
<comment type="similarity">
    <text evidence="1">Belongs to the aspartyl/asparaginyl beta-hydroxylase family.</text>
</comment>
<dbReference type="Proteomes" id="UP001189429">
    <property type="component" value="Unassembled WGS sequence"/>
</dbReference>
<name>A0ABN9TSB0_9DINO</name>
<gene>
    <name evidence="4" type="ORF">PCOR1329_LOCUS41113</name>
</gene>
<dbReference type="PANTHER" id="PTHR12366">
    <property type="entry name" value="ASPARTYL/ASPARAGINYL BETA-HYDROXYLASE"/>
    <property type="match status" value="1"/>
</dbReference>
<evidence type="ECO:0000259" key="3">
    <source>
        <dbReference type="Pfam" id="PF05118"/>
    </source>
</evidence>
<reference evidence="4" key="1">
    <citation type="submission" date="2023-10" db="EMBL/GenBank/DDBJ databases">
        <authorList>
            <person name="Chen Y."/>
            <person name="Shah S."/>
            <person name="Dougan E. K."/>
            <person name="Thang M."/>
            <person name="Chan C."/>
        </authorList>
    </citation>
    <scope>NUCLEOTIDE SEQUENCE [LARGE SCALE GENOMIC DNA]</scope>
</reference>
<dbReference type="InterPro" id="IPR007803">
    <property type="entry name" value="Asp/Arg/Pro-Hydrxlase"/>
</dbReference>
<evidence type="ECO:0000256" key="2">
    <source>
        <dbReference type="SAM" id="MobiDB-lite"/>
    </source>
</evidence>
<evidence type="ECO:0000313" key="5">
    <source>
        <dbReference type="Proteomes" id="UP001189429"/>
    </source>
</evidence>
<accession>A0ABN9TSB0</accession>
<protein>
    <recommendedName>
        <fullName evidence="3">Aspartyl/asparaginy/proline hydroxylase domain-containing protein</fullName>
    </recommendedName>
</protein>
<comment type="caution">
    <text evidence="4">The sequence shown here is derived from an EMBL/GenBank/DDBJ whole genome shotgun (WGS) entry which is preliminary data.</text>
</comment>
<dbReference type="InterPro" id="IPR027443">
    <property type="entry name" value="IPNS-like_sf"/>
</dbReference>
<feature type="non-terminal residue" evidence="4">
    <location>
        <position position="1"/>
    </location>
</feature>
<organism evidence="4 5">
    <name type="scientific">Prorocentrum cordatum</name>
    <dbReference type="NCBI Taxonomy" id="2364126"/>
    <lineage>
        <taxon>Eukaryota</taxon>
        <taxon>Sar</taxon>
        <taxon>Alveolata</taxon>
        <taxon>Dinophyceae</taxon>
        <taxon>Prorocentrales</taxon>
        <taxon>Prorocentraceae</taxon>
        <taxon>Prorocentrum</taxon>
    </lineage>
</organism>
<dbReference type="Pfam" id="PF05118">
    <property type="entry name" value="Asp_Arg_Hydrox"/>
    <property type="match status" value="1"/>
</dbReference>
<feature type="region of interest" description="Disordered" evidence="2">
    <location>
        <begin position="1"/>
        <end position="33"/>
    </location>
</feature>
<keyword evidence="5" id="KW-1185">Reference proteome</keyword>
<proteinExistence type="inferred from homology"/>
<feature type="domain" description="Aspartyl/asparaginy/proline hydroxylase" evidence="3">
    <location>
        <begin position="277"/>
        <end position="438"/>
    </location>
</feature>